<dbReference type="PANTHER" id="PTHR38730:SF1">
    <property type="entry name" value="SLL7028 PROTEIN"/>
    <property type="match status" value="1"/>
</dbReference>
<dbReference type="InterPro" id="IPR036465">
    <property type="entry name" value="vWFA_dom_sf"/>
</dbReference>
<name>A0A6L5YSC5_9FIRM</name>
<gene>
    <name evidence="2" type="ORF">FYJ75_08515</name>
</gene>
<dbReference type="Pfam" id="PF09967">
    <property type="entry name" value="DUF2201"/>
    <property type="match status" value="1"/>
</dbReference>
<protein>
    <submittedName>
        <fullName evidence="2">Metallopeptidase</fullName>
    </submittedName>
</protein>
<dbReference type="AlphaFoldDB" id="A0A6L5YSC5"/>
<dbReference type="Gene3D" id="3.40.50.410">
    <property type="entry name" value="von Willebrand factor, type A domain"/>
    <property type="match status" value="1"/>
</dbReference>
<dbReference type="Proteomes" id="UP000474024">
    <property type="component" value="Unassembled WGS sequence"/>
</dbReference>
<reference evidence="2 3" key="1">
    <citation type="submission" date="2019-08" db="EMBL/GenBank/DDBJ databases">
        <title>In-depth cultivation of the pig gut microbiome towards novel bacterial diversity and tailored functional studies.</title>
        <authorList>
            <person name="Wylensek D."/>
            <person name="Hitch T.C.A."/>
            <person name="Clavel T."/>
        </authorList>
    </citation>
    <scope>NUCLEOTIDE SEQUENCE [LARGE SCALE GENOMIC DNA]</scope>
    <source>
        <strain evidence="2 3">MUC/MUC-530-WT-4D</strain>
    </source>
</reference>
<dbReference type="PANTHER" id="PTHR38730">
    <property type="entry name" value="SLL7028 PROTEIN"/>
    <property type="match status" value="1"/>
</dbReference>
<dbReference type="EMBL" id="VUNI01000013">
    <property type="protein sequence ID" value="MST75067.1"/>
    <property type="molecule type" value="Genomic_DNA"/>
</dbReference>
<accession>A0A6L5YSC5</accession>
<evidence type="ECO:0000313" key="2">
    <source>
        <dbReference type="EMBL" id="MST75067.1"/>
    </source>
</evidence>
<sequence>MEKAQTQEEWEEQMGFEILDYLKGEIYMDLPFMELALSALAPKGNSNLLTFATDGIWLNFGPAHLIEVFKENTQFLERAYLHTVLHCIYAHLWIAGTRERRLWNLSCDIAVESVIDNLNKPCTKRILGWQRQRLYQVMEKEKLVSAAEIYEYLLETKKFSIEELILEFHVDDHRYWPEEKDVKQRPQMQQENQNQKKWQKIARQMQMKKEQKGNDPDEATKVLLRNAAVNKGRKSYGDFLKKFTRRQEELHLNMEEFDLTYYTYGLEHYGNIPLVEPLETKEEQRIRELVIVIDTSYSTSGELVEGFLQETFTILKEKEAFFRNNRVHIIQCDDAVRQDVEVTSETQMEALLQQFSLCGGGNTDFRPAFTYVNELVSTGKLKDPGGLLYFTDGNGIYPKKQPPYKTAFLFLGDYDKEKVPAWAMQLAIEKEELRYAKENRSPCS</sequence>
<organism evidence="2 3">
    <name type="scientific">Roseburia porci</name>
    <dbReference type="NCBI Taxonomy" id="2605790"/>
    <lineage>
        <taxon>Bacteria</taxon>
        <taxon>Bacillati</taxon>
        <taxon>Bacillota</taxon>
        <taxon>Clostridia</taxon>
        <taxon>Lachnospirales</taxon>
        <taxon>Lachnospiraceae</taxon>
        <taxon>Roseburia</taxon>
    </lineage>
</organism>
<keyword evidence="3" id="KW-1185">Reference proteome</keyword>
<comment type="caution">
    <text evidence="2">The sequence shown here is derived from an EMBL/GenBank/DDBJ whole genome shotgun (WGS) entry which is preliminary data.</text>
</comment>
<dbReference type="InterPro" id="IPR018698">
    <property type="entry name" value="VWA-like_dom"/>
</dbReference>
<dbReference type="RefSeq" id="WP_154430031.1">
    <property type="nucleotide sequence ID" value="NZ_VUNI01000013.1"/>
</dbReference>
<dbReference type="CDD" id="cd00198">
    <property type="entry name" value="vWFA"/>
    <property type="match status" value="1"/>
</dbReference>
<evidence type="ECO:0000313" key="3">
    <source>
        <dbReference type="Proteomes" id="UP000474024"/>
    </source>
</evidence>
<proteinExistence type="predicted"/>
<feature type="domain" description="VWA-like" evidence="1">
    <location>
        <begin position="289"/>
        <end position="428"/>
    </location>
</feature>
<dbReference type="SUPFAM" id="SSF53300">
    <property type="entry name" value="vWA-like"/>
    <property type="match status" value="1"/>
</dbReference>
<evidence type="ECO:0000259" key="1">
    <source>
        <dbReference type="Pfam" id="PF09967"/>
    </source>
</evidence>